<gene>
    <name evidence="2" type="ORF">QWZ12_01190</name>
</gene>
<feature type="compositionally biased region" description="Polar residues" evidence="1">
    <location>
        <begin position="1"/>
        <end position="12"/>
    </location>
</feature>
<protein>
    <submittedName>
        <fullName evidence="2">Uncharacterized protein</fullName>
    </submittedName>
</protein>
<sequence length="103" mass="11271">MKVSSITASSAWPVSKSASTRTATKDTDTTSSDSVAGDFLKYAKMSPLERMRANILKGMNMTEDQLSALSLQERQTVEDQIKDQVKKLMANNGGTDRLVDIRA</sequence>
<accession>A0ABT8BCE2</accession>
<evidence type="ECO:0000313" key="3">
    <source>
        <dbReference type="Proteomes" id="UP001224644"/>
    </source>
</evidence>
<dbReference type="RefSeq" id="WP_238226973.1">
    <property type="nucleotide sequence ID" value="NZ_BPQD01000022.1"/>
</dbReference>
<evidence type="ECO:0000256" key="1">
    <source>
        <dbReference type="SAM" id="MobiDB-lite"/>
    </source>
</evidence>
<organism evidence="2 3">
    <name type="scientific">Methylobacterium adhaesivum</name>
    <dbReference type="NCBI Taxonomy" id="333297"/>
    <lineage>
        <taxon>Bacteria</taxon>
        <taxon>Pseudomonadati</taxon>
        <taxon>Pseudomonadota</taxon>
        <taxon>Alphaproteobacteria</taxon>
        <taxon>Hyphomicrobiales</taxon>
        <taxon>Methylobacteriaceae</taxon>
        <taxon>Methylobacterium</taxon>
    </lineage>
</organism>
<dbReference type="EMBL" id="JAUFPX010000002">
    <property type="protein sequence ID" value="MDN3589220.1"/>
    <property type="molecule type" value="Genomic_DNA"/>
</dbReference>
<keyword evidence="3" id="KW-1185">Reference proteome</keyword>
<comment type="caution">
    <text evidence="2">The sequence shown here is derived from an EMBL/GenBank/DDBJ whole genome shotgun (WGS) entry which is preliminary data.</text>
</comment>
<proteinExistence type="predicted"/>
<evidence type="ECO:0000313" key="2">
    <source>
        <dbReference type="EMBL" id="MDN3589220.1"/>
    </source>
</evidence>
<dbReference type="Proteomes" id="UP001224644">
    <property type="component" value="Unassembled WGS sequence"/>
</dbReference>
<reference evidence="3" key="1">
    <citation type="journal article" date="2019" name="Int. J. Syst. Evol. Microbiol.">
        <title>The Global Catalogue of Microorganisms (GCM) 10K type strain sequencing project: providing services to taxonomists for standard genome sequencing and annotation.</title>
        <authorList>
            <consortium name="The Broad Institute Genomics Platform"/>
            <consortium name="The Broad Institute Genome Sequencing Center for Infectious Disease"/>
            <person name="Wu L."/>
            <person name="Ma J."/>
        </authorList>
    </citation>
    <scope>NUCLEOTIDE SEQUENCE [LARGE SCALE GENOMIC DNA]</scope>
    <source>
        <strain evidence="3">CECT 7069</strain>
    </source>
</reference>
<feature type="region of interest" description="Disordered" evidence="1">
    <location>
        <begin position="1"/>
        <end position="33"/>
    </location>
</feature>
<name>A0ABT8BCE2_9HYPH</name>